<dbReference type="SUPFAM" id="SSF46894">
    <property type="entry name" value="C-terminal effector domain of the bipartite response regulators"/>
    <property type="match status" value="1"/>
</dbReference>
<reference evidence="6 7" key="4">
    <citation type="journal article" date="2020" name="PLoS ONE">
        <title>Taxonomic classification of strain PO100/5 shows a broader geographic distribution and genetic markers of the recently described Corynebacterium silvaticum.</title>
        <authorList>
            <person name="Viana M.V.C."/>
            <person name="Profeta R."/>
            <person name="da Silva A.L."/>
            <person name="Hurtado R."/>
            <person name="Cerqueira J.C."/>
            <person name="Ribeiro B.F.S."/>
            <person name="Almeida M.O."/>
            <person name="Morais-Rodrigues F."/>
            <person name="Soares S.C."/>
            <person name="Oliveira M."/>
            <person name="Tavares L."/>
            <person name="Figueiredo H."/>
            <person name="Wattam A.R."/>
            <person name="Barh D."/>
            <person name="Ghosh P."/>
            <person name="Silva A."/>
            <person name="Azevedo V."/>
        </authorList>
    </citation>
    <scope>NUCLEOTIDE SEQUENCE [LARGE SCALE GENOMIC DNA]</scope>
    <source>
        <strain evidence="6 7">PO100/5</strain>
    </source>
</reference>
<dbReference type="InterPro" id="IPR058245">
    <property type="entry name" value="NreC/VraR/RcsB-like_REC"/>
</dbReference>
<dbReference type="InterPro" id="IPR039420">
    <property type="entry name" value="WalR-like"/>
</dbReference>
<evidence type="ECO:0000256" key="1">
    <source>
        <dbReference type="ARBA" id="ARBA00022553"/>
    </source>
</evidence>
<dbReference type="OrthoDB" id="9808843at2"/>
<dbReference type="KEGG" id="csil:CBE74_00345"/>
<gene>
    <name evidence="6" type="ORF">CBE74_00345</name>
</gene>
<keyword evidence="7" id="KW-1185">Reference proteome</keyword>
<name>A0A7Y4LKP9_9CORY</name>
<dbReference type="InterPro" id="IPR011006">
    <property type="entry name" value="CheY-like_superfamily"/>
</dbReference>
<dbReference type="InterPro" id="IPR000792">
    <property type="entry name" value="Tscrpt_reg_LuxR_C"/>
</dbReference>
<accession>A0A7Y4LKP9</accession>
<dbReference type="Pfam" id="PF00196">
    <property type="entry name" value="GerE"/>
    <property type="match status" value="1"/>
</dbReference>
<keyword evidence="2" id="KW-0805">Transcription regulation</keyword>
<evidence type="ECO:0000256" key="3">
    <source>
        <dbReference type="ARBA" id="ARBA00023125"/>
    </source>
</evidence>
<dbReference type="Proteomes" id="UP000195652">
    <property type="component" value="Chromosome"/>
</dbReference>
<dbReference type="GO" id="GO:0006355">
    <property type="term" value="P:regulation of DNA-templated transcription"/>
    <property type="evidence" value="ECO:0007669"/>
    <property type="project" value="InterPro"/>
</dbReference>
<dbReference type="PANTHER" id="PTHR43214">
    <property type="entry name" value="TWO-COMPONENT RESPONSE REGULATOR"/>
    <property type="match status" value="1"/>
</dbReference>
<dbReference type="InterPro" id="IPR001789">
    <property type="entry name" value="Sig_transdc_resp-reg_receiver"/>
</dbReference>
<dbReference type="RefSeq" id="WP_087453107.1">
    <property type="nucleotide sequence ID" value="NZ_CP021417.2"/>
</dbReference>
<dbReference type="SMART" id="SM00421">
    <property type="entry name" value="HTH_LUXR"/>
    <property type="match status" value="1"/>
</dbReference>
<reference evidence="6 7" key="3">
    <citation type="journal article" date="2020" name="Int. J. Syst. Evol. Microbiol.">
        <title>Corynebacterium silvaticum sp. nov., a unique group of NTTB corynebacteria in wild boar and roe deer.</title>
        <authorList>
            <person name="Dangel A."/>
            <person name="Berger A."/>
            <person name="Rau J."/>
            <person name="Eisenberg T."/>
            <person name="Kampfer P."/>
            <person name="Margos G."/>
            <person name="Contzen M."/>
            <person name="Busse H.J."/>
            <person name="Konrad R."/>
            <person name="Peters M."/>
            <person name="Sting R."/>
            <person name="Sing A."/>
        </authorList>
    </citation>
    <scope>NUCLEOTIDE SEQUENCE [LARGE SCALE GENOMIC DNA]</scope>
    <source>
        <strain evidence="6 7">PO100/5</strain>
    </source>
</reference>
<dbReference type="GO" id="GO:0000160">
    <property type="term" value="P:phosphorelay signal transduction system"/>
    <property type="evidence" value="ECO:0007669"/>
    <property type="project" value="InterPro"/>
</dbReference>
<dbReference type="EMBL" id="CP021417">
    <property type="protein sequence ID" value="ARU45216.1"/>
    <property type="molecule type" value="Genomic_DNA"/>
</dbReference>
<dbReference type="PRINTS" id="PR00038">
    <property type="entry name" value="HTHLUXR"/>
</dbReference>
<dbReference type="CDD" id="cd17535">
    <property type="entry name" value="REC_NarL-like"/>
    <property type="match status" value="1"/>
</dbReference>
<protein>
    <submittedName>
        <fullName evidence="6">Response regulator transcription factor</fullName>
    </submittedName>
</protein>
<proteinExistence type="predicted"/>
<dbReference type="PROSITE" id="PS50110">
    <property type="entry name" value="RESPONSE_REGULATORY"/>
    <property type="match status" value="1"/>
</dbReference>
<evidence type="ECO:0000313" key="7">
    <source>
        <dbReference type="Proteomes" id="UP000195652"/>
    </source>
</evidence>
<dbReference type="AlphaFoldDB" id="A0A7Y4LKP9"/>
<keyword evidence="4" id="KW-0804">Transcription</keyword>
<dbReference type="PANTHER" id="PTHR43214:SF24">
    <property type="entry name" value="TRANSCRIPTIONAL REGULATORY PROTEIN NARL-RELATED"/>
    <property type="match status" value="1"/>
</dbReference>
<dbReference type="InterPro" id="IPR016032">
    <property type="entry name" value="Sig_transdc_resp-reg_C-effctor"/>
</dbReference>
<dbReference type="GO" id="GO:0003677">
    <property type="term" value="F:DNA binding"/>
    <property type="evidence" value="ECO:0007669"/>
    <property type="project" value="UniProtKB-KW"/>
</dbReference>
<dbReference type="CDD" id="cd06170">
    <property type="entry name" value="LuxR_C_like"/>
    <property type="match status" value="1"/>
</dbReference>
<evidence type="ECO:0000313" key="6">
    <source>
        <dbReference type="EMBL" id="ARU45216.1"/>
    </source>
</evidence>
<dbReference type="Gene3D" id="3.40.50.2300">
    <property type="match status" value="1"/>
</dbReference>
<reference evidence="6 7" key="1">
    <citation type="journal article" date="2014" name="BMC Vet. Res.">
        <title>First report of Corynebacterium pseudotuberculosis from caseous lymphadenitis lesions in Black Alentejano pig (Sus scrofa domesticus).</title>
        <authorList>
            <person name="Oliveira M."/>
            <person name="Barroco C."/>
            <person name="Mottola C."/>
            <person name="Santos R."/>
            <person name="Lemsaddek A."/>
            <person name="Tavares L."/>
            <person name="Semedo-Lemsaddek T."/>
        </authorList>
    </citation>
    <scope>NUCLEOTIDE SEQUENCE [LARGE SCALE GENOMIC DNA]</scope>
    <source>
        <strain evidence="6 7">PO100/5</strain>
    </source>
</reference>
<keyword evidence="1 5" id="KW-0597">Phosphoprotein</keyword>
<sequence>MTTRIVLADDQPLLLSALQTIIDAQEDFCVVAATCSDGVQAVATLRSDPTIDIVIMDIRMPVMDGIEALTQIRQVAPEARVIMLTTFNVGDYVDRALFAGAHGFLLKDAEPDELIRAIRTVARGESILSAGVTDHVLDMWRSQLNGLSPAIPAEQKQGLSLLTPREREVFQLVARGMNNSEIDSALVVSETTIKSHVSSLLAKLHCRDRVGLVVLAGRM</sequence>
<organism evidence="6 7">
    <name type="scientific">Corynebacterium silvaticum</name>
    <dbReference type="NCBI Taxonomy" id="2320431"/>
    <lineage>
        <taxon>Bacteria</taxon>
        <taxon>Bacillati</taxon>
        <taxon>Actinomycetota</taxon>
        <taxon>Actinomycetes</taxon>
        <taxon>Mycobacteriales</taxon>
        <taxon>Corynebacteriaceae</taxon>
        <taxon>Corynebacterium</taxon>
    </lineage>
</organism>
<reference evidence="6 7" key="2">
    <citation type="journal article" date="2020" name="Antonie Van Leeuwenhoek">
        <title>Phylogenomic characterisation of a novel corynebacterial species pathogenic to animals.</title>
        <authorList>
            <person name="Moller J."/>
            <person name="Musella L."/>
            <person name="Melnikov V."/>
            <person name="Geissdorfer W."/>
            <person name="Burkovski A."/>
            <person name="Sangal V."/>
        </authorList>
    </citation>
    <scope>NUCLEOTIDE SEQUENCE [LARGE SCALE GENOMIC DNA]</scope>
    <source>
        <strain evidence="6 7">PO100/5</strain>
    </source>
</reference>
<dbReference type="SMART" id="SM00448">
    <property type="entry name" value="REC"/>
    <property type="match status" value="1"/>
</dbReference>
<dbReference type="SUPFAM" id="SSF52172">
    <property type="entry name" value="CheY-like"/>
    <property type="match status" value="1"/>
</dbReference>
<feature type="modified residue" description="4-aspartylphosphate" evidence="5">
    <location>
        <position position="57"/>
    </location>
</feature>
<evidence type="ECO:0000256" key="5">
    <source>
        <dbReference type="PROSITE-ProRule" id="PRU00169"/>
    </source>
</evidence>
<dbReference type="GeneID" id="75006752"/>
<evidence type="ECO:0000256" key="4">
    <source>
        <dbReference type="ARBA" id="ARBA00023163"/>
    </source>
</evidence>
<keyword evidence="3" id="KW-0238">DNA-binding</keyword>
<dbReference type="Pfam" id="PF00072">
    <property type="entry name" value="Response_reg"/>
    <property type="match status" value="1"/>
</dbReference>
<dbReference type="PROSITE" id="PS50043">
    <property type="entry name" value="HTH_LUXR_2"/>
    <property type="match status" value="1"/>
</dbReference>
<evidence type="ECO:0000256" key="2">
    <source>
        <dbReference type="ARBA" id="ARBA00023015"/>
    </source>
</evidence>